<dbReference type="Pfam" id="PF24883">
    <property type="entry name" value="NPHP3_N"/>
    <property type="match status" value="1"/>
</dbReference>
<feature type="domain" description="Nephrocystin 3-like N-terminal" evidence="2">
    <location>
        <begin position="300"/>
        <end position="460"/>
    </location>
</feature>
<dbReference type="STRING" id="97331.A0A437ACH7"/>
<dbReference type="GeneID" id="93585437"/>
<comment type="caution">
    <text evidence="3">The sequence shown here is derived from an EMBL/GenBank/DDBJ whole genome shotgun (WGS) entry which is preliminary data.</text>
</comment>
<evidence type="ECO:0000256" key="1">
    <source>
        <dbReference type="ARBA" id="ARBA00022737"/>
    </source>
</evidence>
<keyword evidence="1" id="KW-0677">Repeat</keyword>
<accession>A0A437ACH7</accession>
<dbReference type="SUPFAM" id="SSF53474">
    <property type="entry name" value="alpha/beta-Hydrolases"/>
    <property type="match status" value="1"/>
</dbReference>
<organism evidence="3 4">
    <name type="scientific">Arthrobotrys flagrans</name>
    <name type="common">Nematode-trapping fungus</name>
    <name type="synonym">Trichothecium flagrans</name>
    <dbReference type="NCBI Taxonomy" id="97331"/>
    <lineage>
        <taxon>Eukaryota</taxon>
        <taxon>Fungi</taxon>
        <taxon>Dikarya</taxon>
        <taxon>Ascomycota</taxon>
        <taxon>Pezizomycotina</taxon>
        <taxon>Orbiliomycetes</taxon>
        <taxon>Orbiliales</taxon>
        <taxon>Orbiliaceae</taxon>
        <taxon>Arthrobotrys</taxon>
    </lineage>
</organism>
<dbReference type="InterPro" id="IPR029058">
    <property type="entry name" value="AB_hydrolase_fold"/>
</dbReference>
<dbReference type="AlphaFoldDB" id="A0A437ACH7"/>
<dbReference type="PANTHER" id="PTHR10039">
    <property type="entry name" value="AMELOGENIN"/>
    <property type="match status" value="1"/>
</dbReference>
<sequence length="824" mass="93697">MWLHDFISQDDDLKYCRTMTFGYNTKYDAKAKSWIEDYAENLLTELNKARSTEAEQRRPLVLMGHSFGGTIITHAFVKASMEEIYTNIYNSIRNIFFFGVPFCGIYLDDVLSMVDDDGELANQRLELVRGIAYGTERITQITQIFVKKVQETKTHIFSFYETEKTQKVIKKNGKYGRYGDYVLVVSKNSTTLGIPVFEEVLRADGNHSTIVKLKSMQDPTYTTVRNRLKKIIQAVETAAIQRPAQDIAAEKQPLEAPQSLREQDRLLDYLPYAKDASYNSRRWEHTDRCLPDTRVDLLKQITAWSQEPSSQAIFWLKGMAGTGKSTIARTVANELAHKGHLVASFFFSRGGGDLSHAGKFVTTIAIQLANMLKPLKHHICMAIQNDRNIASHTLRAQWNQLVLSPLSKLNAYSYSPQPFVLLIDALDECEGDNDIRLLLQLSAEMATIKGIPIRFFITSRPDTPIQVEFRCMVEILHFDLALHEVSRVIVNHDISVFFRVRFGEISKNSESLPADWPGETKIDTLVQKADGLFIYAATVCCFIDTQLDLWPPQGLLEVFLPQNEQGPRTVPSSSPTKELDAIYMQILNHSIKGVGEGKDIKKLTKEFRQVVGSIVILSEPLSAAALGRLLNIDQEIVRLRLRHLHSVLNVPEDSQICLLHPSFRDFLLDKERCHDPLFWVDKKIAHRQLATCCLERLSCSSTGLKRDICNLRQPGILAAEVNTSLVAQRLSPEIQYACQYWIQHLRLSEEHHYDNGPVDVFLRQHLLHWFEALALIGKVPQGVRAVALLESLVNADESPRLHAFIHDAKRFILYNRSIIEKAPL</sequence>
<dbReference type="SUPFAM" id="SSF52540">
    <property type="entry name" value="P-loop containing nucleoside triphosphate hydrolases"/>
    <property type="match status" value="1"/>
</dbReference>
<dbReference type="Gene3D" id="3.40.50.1820">
    <property type="entry name" value="alpha/beta hydrolase"/>
    <property type="match status" value="1"/>
</dbReference>
<dbReference type="OrthoDB" id="674604at2759"/>
<protein>
    <recommendedName>
        <fullName evidence="2">Nephrocystin 3-like N-terminal domain-containing protein</fullName>
    </recommendedName>
</protein>
<dbReference type="InterPro" id="IPR056884">
    <property type="entry name" value="NPHP3-like_N"/>
</dbReference>
<proteinExistence type="predicted"/>
<evidence type="ECO:0000313" key="3">
    <source>
        <dbReference type="EMBL" id="RVD88963.1"/>
    </source>
</evidence>
<name>A0A437ACH7_ARTFL</name>
<dbReference type="Gene3D" id="3.40.50.300">
    <property type="entry name" value="P-loop containing nucleotide triphosphate hydrolases"/>
    <property type="match status" value="1"/>
</dbReference>
<evidence type="ECO:0000259" key="2">
    <source>
        <dbReference type="Pfam" id="PF24883"/>
    </source>
</evidence>
<dbReference type="InterPro" id="IPR027417">
    <property type="entry name" value="P-loop_NTPase"/>
</dbReference>
<evidence type="ECO:0000313" key="4">
    <source>
        <dbReference type="Proteomes" id="UP000283090"/>
    </source>
</evidence>
<dbReference type="RefSeq" id="XP_067494507.1">
    <property type="nucleotide sequence ID" value="XM_067632019.1"/>
</dbReference>
<gene>
    <name evidence="3" type="ORF">DFL_003126</name>
</gene>
<dbReference type="Proteomes" id="UP000283090">
    <property type="component" value="Unassembled WGS sequence"/>
</dbReference>
<reference evidence="3 4" key="1">
    <citation type="submission" date="2019-01" db="EMBL/GenBank/DDBJ databases">
        <title>Intercellular communication is required for trap formation in the nematode-trapping fungus Duddingtonia flagrans.</title>
        <authorList>
            <person name="Youssar L."/>
            <person name="Wernet V."/>
            <person name="Hensel N."/>
            <person name="Hildebrandt H.-G."/>
            <person name="Fischer R."/>
        </authorList>
    </citation>
    <scope>NUCLEOTIDE SEQUENCE [LARGE SCALE GENOMIC DNA]</scope>
    <source>
        <strain evidence="3 4">CBS H-5679</strain>
    </source>
</reference>
<dbReference type="PANTHER" id="PTHR10039:SF17">
    <property type="entry name" value="FUNGAL STAND N-TERMINAL GOODBYE DOMAIN-CONTAINING PROTEIN-RELATED"/>
    <property type="match status" value="1"/>
</dbReference>
<dbReference type="VEuPathDB" id="FungiDB:DFL_003126"/>
<keyword evidence="4" id="KW-1185">Reference proteome</keyword>
<dbReference type="EMBL" id="SAEB01000003">
    <property type="protein sequence ID" value="RVD88963.1"/>
    <property type="molecule type" value="Genomic_DNA"/>
</dbReference>